<dbReference type="AlphaFoldDB" id="A0A9Q5C1Q2"/>
<keyword evidence="2" id="KW-0560">Oxidoreductase</keyword>
<dbReference type="SUPFAM" id="SSF51905">
    <property type="entry name" value="FAD/NAD(P)-binding domain"/>
    <property type="match status" value="1"/>
</dbReference>
<dbReference type="Gene3D" id="3.50.50.60">
    <property type="entry name" value="FAD/NAD(P)-binding domain"/>
    <property type="match status" value="1"/>
</dbReference>
<evidence type="ECO:0000313" key="5">
    <source>
        <dbReference type="Proteomes" id="UP000601587"/>
    </source>
</evidence>
<sequence>MANGLGEWLLDKLKELGVDISWQTKLQHLIVKDGRVVGVQLEDLLTTKVNEIMANKGVILCTGGYGANKALMQKWNPTLLKSVVYSDSQRDDGSGIMILVITIL</sequence>
<keyword evidence="1" id="KW-0285">Flavoprotein</keyword>
<name>A0A9Q5C1Q2_LACHE</name>
<dbReference type="InterPro" id="IPR003953">
    <property type="entry name" value="FAD-dep_OxRdtase_2_FAD-bd"/>
</dbReference>
<dbReference type="Pfam" id="PF00890">
    <property type="entry name" value="FAD_binding_2"/>
    <property type="match status" value="1"/>
</dbReference>
<feature type="domain" description="FAD-dependent oxidoreductase 2 FAD-binding" evidence="3">
    <location>
        <begin position="8"/>
        <end position="79"/>
    </location>
</feature>
<evidence type="ECO:0000259" key="3">
    <source>
        <dbReference type="Pfam" id="PF00890"/>
    </source>
</evidence>
<dbReference type="Proteomes" id="UP000601587">
    <property type="component" value="Unassembled WGS sequence"/>
</dbReference>
<accession>A0A9Q5C1Q2</accession>
<dbReference type="EMBL" id="WCGB01000025">
    <property type="protein sequence ID" value="NRN91763.1"/>
    <property type="molecule type" value="Genomic_DNA"/>
</dbReference>
<gene>
    <name evidence="4" type="ORF">IMAU50013_01307</name>
</gene>
<evidence type="ECO:0000256" key="2">
    <source>
        <dbReference type="ARBA" id="ARBA00023002"/>
    </source>
</evidence>
<proteinExistence type="predicted"/>
<evidence type="ECO:0000256" key="1">
    <source>
        <dbReference type="ARBA" id="ARBA00022630"/>
    </source>
</evidence>
<evidence type="ECO:0000313" key="4">
    <source>
        <dbReference type="EMBL" id="NRN91763.1"/>
    </source>
</evidence>
<comment type="caution">
    <text evidence="4">The sequence shown here is derived from an EMBL/GenBank/DDBJ whole genome shotgun (WGS) entry which is preliminary data.</text>
</comment>
<dbReference type="RefSeq" id="WP_023061018.1">
    <property type="nucleotide sequence ID" value="NZ_CP012381.1"/>
</dbReference>
<organism evidence="4 5">
    <name type="scientific">Lactobacillus helveticus</name>
    <name type="common">Lactobacillus suntoryeus</name>
    <dbReference type="NCBI Taxonomy" id="1587"/>
    <lineage>
        <taxon>Bacteria</taxon>
        <taxon>Bacillati</taxon>
        <taxon>Bacillota</taxon>
        <taxon>Bacilli</taxon>
        <taxon>Lactobacillales</taxon>
        <taxon>Lactobacillaceae</taxon>
        <taxon>Lactobacillus</taxon>
    </lineage>
</organism>
<dbReference type="InterPro" id="IPR036188">
    <property type="entry name" value="FAD/NAD-bd_sf"/>
</dbReference>
<dbReference type="GO" id="GO:0016491">
    <property type="term" value="F:oxidoreductase activity"/>
    <property type="evidence" value="ECO:0007669"/>
    <property type="project" value="UniProtKB-KW"/>
</dbReference>
<protein>
    <recommendedName>
        <fullName evidence="3">FAD-dependent oxidoreductase 2 FAD-binding domain-containing protein</fullName>
    </recommendedName>
</protein>
<reference evidence="4" key="1">
    <citation type="submission" date="2019-09" db="EMBL/GenBank/DDBJ databases">
        <title>Comparative genomic analysis of Lactobacillus helveticus.</title>
        <authorList>
            <person name="Zhang H."/>
            <person name="Chen Y."/>
            <person name="Zhong Z."/>
        </authorList>
    </citation>
    <scope>NUCLEOTIDE SEQUENCE</scope>
    <source>
        <strain evidence="4">IMAU50013</strain>
    </source>
</reference>